<dbReference type="SUPFAM" id="SSF55073">
    <property type="entry name" value="Nucleotide cyclase"/>
    <property type="match status" value="1"/>
</dbReference>
<dbReference type="PROSITE" id="PS50887">
    <property type="entry name" value="GGDEF"/>
    <property type="match status" value="1"/>
</dbReference>
<comment type="catalytic activity">
    <reaction evidence="2">
        <text>2 GTP = 3',3'-c-di-GMP + 2 diphosphate</text>
        <dbReference type="Rhea" id="RHEA:24898"/>
        <dbReference type="ChEBI" id="CHEBI:33019"/>
        <dbReference type="ChEBI" id="CHEBI:37565"/>
        <dbReference type="ChEBI" id="CHEBI:58805"/>
        <dbReference type="EC" id="2.7.7.65"/>
    </reaction>
</comment>
<dbReference type="Gene3D" id="3.30.70.270">
    <property type="match status" value="1"/>
</dbReference>
<dbReference type="SMART" id="SM00267">
    <property type="entry name" value="GGDEF"/>
    <property type="match status" value="1"/>
</dbReference>
<name>A0A934SVG8_9BURK</name>
<evidence type="ECO:0000259" key="4">
    <source>
        <dbReference type="PROSITE" id="PS50887"/>
    </source>
</evidence>
<comment type="caution">
    <text evidence="5">The sequence shown here is derived from an EMBL/GenBank/DDBJ whole genome shotgun (WGS) entry which is preliminary data.</text>
</comment>
<dbReference type="PANTHER" id="PTHR45138:SF9">
    <property type="entry name" value="DIGUANYLATE CYCLASE DGCM-RELATED"/>
    <property type="match status" value="1"/>
</dbReference>
<dbReference type="Proteomes" id="UP000622890">
    <property type="component" value="Unassembled WGS sequence"/>
</dbReference>
<feature type="transmembrane region" description="Helical" evidence="3">
    <location>
        <begin position="6"/>
        <end position="26"/>
    </location>
</feature>
<dbReference type="NCBIfam" id="TIGR00254">
    <property type="entry name" value="GGDEF"/>
    <property type="match status" value="1"/>
</dbReference>
<gene>
    <name evidence="5" type="ORF">JJB74_14825</name>
</gene>
<evidence type="ECO:0000256" key="3">
    <source>
        <dbReference type="SAM" id="Phobius"/>
    </source>
</evidence>
<dbReference type="Pfam" id="PF00990">
    <property type="entry name" value="GGDEF"/>
    <property type="match status" value="1"/>
</dbReference>
<dbReference type="InterPro" id="IPR043128">
    <property type="entry name" value="Rev_trsase/Diguanyl_cyclase"/>
</dbReference>
<feature type="domain" description="GGDEF" evidence="4">
    <location>
        <begin position="146"/>
        <end position="275"/>
    </location>
</feature>
<dbReference type="EC" id="2.7.7.65" evidence="1"/>
<evidence type="ECO:0000313" key="5">
    <source>
        <dbReference type="EMBL" id="MBK4735891.1"/>
    </source>
</evidence>
<keyword evidence="3" id="KW-1133">Transmembrane helix</keyword>
<evidence type="ECO:0000313" key="6">
    <source>
        <dbReference type="Proteomes" id="UP000622890"/>
    </source>
</evidence>
<accession>A0A934SVG8</accession>
<sequence>MLTFGSIRPAYWFLIALAVTTWLAIVDRMTGPCTTFSFFYLLPVAATAWFAHRWQASALALFGACAQAWADGTPGTCPSGLSVEAWRWFNHVCVYLAGAVAIHALRRYWQMAHALLGKDELTGLTNHRVFMDHLRTRVRHCISKQMPFVVAFIDLDDFRQINRLHGFDTGDRVLHAVGDALQKVRRPGDVACRVRSDQFVLLSQDASRDGAALALDSLNDELSALPHHLPEVRFTACVVTVADLAVDAHAVMKAAYNGVVDAKYGGKGTVVFRTLSTSTRSRPVDRPH</sequence>
<dbReference type="RefSeq" id="WP_200592782.1">
    <property type="nucleotide sequence ID" value="NZ_JAEPBG010000006.1"/>
</dbReference>
<dbReference type="InterPro" id="IPR029787">
    <property type="entry name" value="Nucleotide_cyclase"/>
</dbReference>
<evidence type="ECO:0000256" key="1">
    <source>
        <dbReference type="ARBA" id="ARBA00012528"/>
    </source>
</evidence>
<keyword evidence="6" id="KW-1185">Reference proteome</keyword>
<evidence type="ECO:0000256" key="2">
    <source>
        <dbReference type="ARBA" id="ARBA00034247"/>
    </source>
</evidence>
<keyword evidence="3" id="KW-0812">Transmembrane</keyword>
<proteinExistence type="predicted"/>
<organism evidence="5 6">
    <name type="scientific">Noviherbaspirillum pedocola</name>
    <dbReference type="NCBI Taxonomy" id="2801341"/>
    <lineage>
        <taxon>Bacteria</taxon>
        <taxon>Pseudomonadati</taxon>
        <taxon>Pseudomonadota</taxon>
        <taxon>Betaproteobacteria</taxon>
        <taxon>Burkholderiales</taxon>
        <taxon>Oxalobacteraceae</taxon>
        <taxon>Noviherbaspirillum</taxon>
    </lineage>
</organism>
<dbReference type="EMBL" id="JAEPBG010000006">
    <property type="protein sequence ID" value="MBK4735891.1"/>
    <property type="molecule type" value="Genomic_DNA"/>
</dbReference>
<dbReference type="InterPro" id="IPR000160">
    <property type="entry name" value="GGDEF_dom"/>
</dbReference>
<dbReference type="GO" id="GO:0052621">
    <property type="term" value="F:diguanylate cyclase activity"/>
    <property type="evidence" value="ECO:0007669"/>
    <property type="project" value="UniProtKB-EC"/>
</dbReference>
<dbReference type="CDD" id="cd01949">
    <property type="entry name" value="GGDEF"/>
    <property type="match status" value="1"/>
</dbReference>
<dbReference type="PANTHER" id="PTHR45138">
    <property type="entry name" value="REGULATORY COMPONENTS OF SENSORY TRANSDUCTION SYSTEM"/>
    <property type="match status" value="1"/>
</dbReference>
<dbReference type="AlphaFoldDB" id="A0A934SVG8"/>
<dbReference type="InterPro" id="IPR050469">
    <property type="entry name" value="Diguanylate_Cyclase"/>
</dbReference>
<protein>
    <recommendedName>
        <fullName evidence="1">diguanylate cyclase</fullName>
        <ecNumber evidence="1">2.7.7.65</ecNumber>
    </recommendedName>
</protein>
<feature type="transmembrane region" description="Helical" evidence="3">
    <location>
        <begin position="33"/>
        <end position="52"/>
    </location>
</feature>
<keyword evidence="3" id="KW-0472">Membrane</keyword>
<reference evidence="5" key="1">
    <citation type="submission" date="2021-01" db="EMBL/GenBank/DDBJ databases">
        <title>Genome sequence of strain Noviherbaspirillum sp. DKR-6.</title>
        <authorList>
            <person name="Chaudhary D.K."/>
        </authorList>
    </citation>
    <scope>NUCLEOTIDE SEQUENCE</scope>
    <source>
        <strain evidence="5">DKR-6</strain>
    </source>
</reference>